<organism evidence="3 4">
    <name type="scientific">Streptomyces huasconensis</name>
    <dbReference type="NCBI Taxonomy" id="1854574"/>
    <lineage>
        <taxon>Bacteria</taxon>
        <taxon>Bacillati</taxon>
        <taxon>Actinomycetota</taxon>
        <taxon>Actinomycetes</taxon>
        <taxon>Kitasatosporales</taxon>
        <taxon>Streptomycetaceae</taxon>
        <taxon>Streptomyces</taxon>
    </lineage>
</organism>
<evidence type="ECO:0000313" key="3">
    <source>
        <dbReference type="EMBL" id="MEW2363891.1"/>
    </source>
</evidence>
<evidence type="ECO:0000259" key="2">
    <source>
        <dbReference type="Pfam" id="PF05223"/>
    </source>
</evidence>
<dbReference type="InterPro" id="IPR007887">
    <property type="entry name" value="MecA_N"/>
</dbReference>
<dbReference type="PANTHER" id="PTHR30627">
    <property type="entry name" value="PEPTIDOGLYCAN D,D-TRANSPEPTIDASE"/>
    <property type="match status" value="1"/>
</dbReference>
<dbReference type="InterPro" id="IPR012338">
    <property type="entry name" value="Beta-lactam/transpept-like"/>
</dbReference>
<dbReference type="RefSeq" id="WP_359779665.1">
    <property type="nucleotide sequence ID" value="NZ_JBEYRR010000006.1"/>
</dbReference>
<sequence length="545" mass="55795">MRRGAKAALVGGVFAAMVGGAGFGAYSLVNDVTGDGGSADAGPAPVKSGPPTGGEVRETAREFLDAWAAGDARRAAGYTNDDASAVRALTGYREDAHISEVKLTPKQTSGTHVPFSVSATVSYKGHSQRFAYDSRLTVVRGKTTGRALVDWSDSVLHPSLEKGDRLVTGKAAAPPLKMVDRAGVPLRARDYPSLGPMLDALRAKYGAKAGGTPGVDLYVRPAGGGPEAVTQTLLTLKKGKAGTLPTTLSAGLQKAAERAVLRYDESSVVALKPSTGEVLAVANNRKDAFNAAFLGKVAPGSTMKIVTAAMLIDKGVTKAAGPAPCPADATWQSQTFHNLTGMVPNESATFSESFARSCNTAFVKLIDEGGLTDASLTEVAQNNFGLGRGDWKVGVPSFDGAVPPSPGPDRAANAIGQGKVLMSPLDMASVTATAMTGSFRQPVIVPRSLDGRELATARGLPASTVAQLRQMMHRTAVGGTGARAMASLTGDIGAKTGSAERDGQAKSDSWFTGYRGDVAAAAMTEQGGHGGDAAGPIVADVLRAG</sequence>
<gene>
    <name evidence="3" type="ORF">AB0887_18335</name>
</gene>
<keyword evidence="4" id="KW-1185">Reference proteome</keyword>
<evidence type="ECO:0000259" key="1">
    <source>
        <dbReference type="Pfam" id="PF00905"/>
    </source>
</evidence>
<dbReference type="InterPro" id="IPR050515">
    <property type="entry name" value="Beta-lactam/transpept"/>
</dbReference>
<proteinExistence type="predicted"/>
<comment type="caution">
    <text evidence="3">The sequence shown here is derived from an EMBL/GenBank/DDBJ whole genome shotgun (WGS) entry which is preliminary data.</text>
</comment>
<feature type="domain" description="NTF2-like N-terminal transpeptidase" evidence="2">
    <location>
        <begin position="58"/>
        <end position="164"/>
    </location>
</feature>
<feature type="domain" description="Penicillin-binding protein transpeptidase" evidence="1">
    <location>
        <begin position="267"/>
        <end position="542"/>
    </location>
</feature>
<dbReference type="Pfam" id="PF05223">
    <property type="entry name" value="MecA_N"/>
    <property type="match status" value="1"/>
</dbReference>
<reference evidence="3 4" key="1">
    <citation type="submission" date="2024-06" db="EMBL/GenBank/DDBJ databases">
        <title>The Natural Products Discovery Center: Release of the First 8490 Sequenced Strains for Exploring Actinobacteria Biosynthetic Diversity.</title>
        <authorList>
            <person name="Kalkreuter E."/>
            <person name="Kautsar S.A."/>
            <person name="Yang D."/>
            <person name="Bader C.D."/>
            <person name="Teijaro C.N."/>
            <person name="Fluegel L."/>
            <person name="Davis C.M."/>
            <person name="Simpson J.R."/>
            <person name="Lauterbach L."/>
            <person name="Steele A.D."/>
            <person name="Gui C."/>
            <person name="Meng S."/>
            <person name="Li G."/>
            <person name="Viehrig K."/>
            <person name="Ye F."/>
            <person name="Su P."/>
            <person name="Kiefer A.F."/>
            <person name="Nichols A."/>
            <person name="Cepeda A.J."/>
            <person name="Yan W."/>
            <person name="Fan B."/>
            <person name="Jiang Y."/>
            <person name="Adhikari A."/>
            <person name="Zheng C.-J."/>
            <person name="Schuster L."/>
            <person name="Cowan T.M."/>
            <person name="Smanski M.J."/>
            <person name="Chevrette M.G."/>
            <person name="De Carvalho L.P.S."/>
            <person name="Shen B."/>
        </authorList>
    </citation>
    <scope>NUCLEOTIDE SEQUENCE [LARGE SCALE GENOMIC DNA]</scope>
    <source>
        <strain evidence="3 4">NPDC047833</strain>
    </source>
</reference>
<dbReference type="SUPFAM" id="SSF56601">
    <property type="entry name" value="beta-lactamase/transpeptidase-like"/>
    <property type="match status" value="1"/>
</dbReference>
<dbReference type="EMBL" id="JBEYRS010000006">
    <property type="protein sequence ID" value="MEW2363891.1"/>
    <property type="molecule type" value="Genomic_DNA"/>
</dbReference>
<dbReference type="Proteomes" id="UP001553843">
    <property type="component" value="Unassembled WGS sequence"/>
</dbReference>
<dbReference type="Pfam" id="PF00905">
    <property type="entry name" value="Transpeptidase"/>
    <property type="match status" value="1"/>
</dbReference>
<dbReference type="Gene3D" id="3.40.710.10">
    <property type="entry name" value="DD-peptidase/beta-lactamase superfamily"/>
    <property type="match status" value="1"/>
</dbReference>
<name>A0ABV3LY26_9ACTN</name>
<evidence type="ECO:0000313" key="4">
    <source>
        <dbReference type="Proteomes" id="UP001553843"/>
    </source>
</evidence>
<dbReference type="PANTHER" id="PTHR30627:SF24">
    <property type="entry name" value="PENICILLIN-BINDING PROTEIN 4B"/>
    <property type="match status" value="1"/>
</dbReference>
<dbReference type="InterPro" id="IPR001460">
    <property type="entry name" value="PCN-bd_Tpept"/>
</dbReference>
<accession>A0ABV3LY26</accession>
<protein>
    <submittedName>
        <fullName evidence="3">Penicillin-binding transpeptidase domain-containing protein</fullName>
    </submittedName>
</protein>